<feature type="compositionally biased region" description="Basic residues" evidence="1">
    <location>
        <begin position="139"/>
        <end position="150"/>
    </location>
</feature>
<dbReference type="AlphaFoldDB" id="A0A6C0HHI7"/>
<organism evidence="2">
    <name type="scientific">viral metagenome</name>
    <dbReference type="NCBI Taxonomy" id="1070528"/>
    <lineage>
        <taxon>unclassified sequences</taxon>
        <taxon>metagenomes</taxon>
        <taxon>organismal metagenomes</taxon>
    </lineage>
</organism>
<sequence length="150" mass="17059">MEIHKSIVSQALYGDNGRAAIPLNVFMKKSKNEQIGGKKKDIEHLGVPLVIALVEVNVNKPCNHNENTFTDLLNDSENRILSMKKTNSHGFSDPIEISEYKSNSRDFSPISDEMYDKLLNSVLEHPIEEIHDSDITEKKQKKTKKIRAKK</sequence>
<protein>
    <submittedName>
        <fullName evidence="2">Uncharacterized protein</fullName>
    </submittedName>
</protein>
<evidence type="ECO:0000256" key="1">
    <source>
        <dbReference type="SAM" id="MobiDB-lite"/>
    </source>
</evidence>
<reference evidence="2" key="1">
    <citation type="journal article" date="2020" name="Nature">
        <title>Giant virus diversity and host interactions through global metagenomics.</title>
        <authorList>
            <person name="Schulz F."/>
            <person name="Roux S."/>
            <person name="Paez-Espino D."/>
            <person name="Jungbluth S."/>
            <person name="Walsh D.A."/>
            <person name="Denef V.J."/>
            <person name="McMahon K.D."/>
            <person name="Konstantinidis K.T."/>
            <person name="Eloe-Fadrosh E.A."/>
            <person name="Kyrpides N.C."/>
            <person name="Woyke T."/>
        </authorList>
    </citation>
    <scope>NUCLEOTIDE SEQUENCE</scope>
    <source>
        <strain evidence="2">GVMAG-M-3300023184-105</strain>
    </source>
</reference>
<proteinExistence type="predicted"/>
<accession>A0A6C0HHI7</accession>
<name>A0A6C0HHI7_9ZZZZ</name>
<feature type="region of interest" description="Disordered" evidence="1">
    <location>
        <begin position="131"/>
        <end position="150"/>
    </location>
</feature>
<evidence type="ECO:0000313" key="2">
    <source>
        <dbReference type="EMBL" id="QHT79949.1"/>
    </source>
</evidence>
<dbReference type="EMBL" id="MN739957">
    <property type="protein sequence ID" value="QHT79949.1"/>
    <property type="molecule type" value="Genomic_DNA"/>
</dbReference>